<organism evidence="1">
    <name type="scientific">Haptolina brevifila</name>
    <dbReference type="NCBI Taxonomy" id="156173"/>
    <lineage>
        <taxon>Eukaryota</taxon>
        <taxon>Haptista</taxon>
        <taxon>Haptophyta</taxon>
        <taxon>Prymnesiophyceae</taxon>
        <taxon>Prymnesiales</taxon>
        <taxon>Prymnesiaceae</taxon>
        <taxon>Haptolina</taxon>
    </lineage>
</organism>
<dbReference type="EMBL" id="HBGU01044069">
    <property type="protein sequence ID" value="CAD9476572.1"/>
    <property type="molecule type" value="Transcribed_RNA"/>
</dbReference>
<dbReference type="AlphaFoldDB" id="A0A7S2H064"/>
<gene>
    <name evidence="1" type="ORF">CBRE1094_LOCUS24005</name>
</gene>
<evidence type="ECO:0000313" key="1">
    <source>
        <dbReference type="EMBL" id="CAD9476572.1"/>
    </source>
</evidence>
<reference evidence="1" key="1">
    <citation type="submission" date="2021-01" db="EMBL/GenBank/DDBJ databases">
        <authorList>
            <person name="Corre E."/>
            <person name="Pelletier E."/>
            <person name="Niang G."/>
            <person name="Scheremetjew M."/>
            <person name="Finn R."/>
            <person name="Kale V."/>
            <person name="Holt S."/>
            <person name="Cochrane G."/>
            <person name="Meng A."/>
            <person name="Brown T."/>
            <person name="Cohen L."/>
        </authorList>
    </citation>
    <scope>NUCLEOTIDE SEQUENCE</scope>
    <source>
        <strain evidence="1">UTEX LB 985</strain>
    </source>
</reference>
<sequence>MAISKISCYQSLWASELNFTDFQMYNKFFMNDSVITLSQAGSFSGPQDISEYVSFASYASSYFETSSTLPGDDFALHSIDQDHGTCTFDVKRASFYTFSAPAFARASAWVAYGLRLTLEQRSAAFISAYVYYPVPTMRLFFESFFNTAEMLNFVCSTFKQKCSAQWAQNHWNESTPIDVCTTELARLPMVEGNLAYFNQKTRGCRILHADFAAKDSFHCPHLSFVPVPDGKGHLICQPEETRTTPHALGFDAAFINGLDAFAASRGINTATGSNVQQIACNADGDCPTNFTCEANGDSWLQAQMHYWAEQAKYALRYPLQALRFGGHPTLFKPSSSRSICHPAQAARVV</sequence>
<protein>
    <submittedName>
        <fullName evidence="1">Uncharacterized protein</fullName>
    </submittedName>
</protein>
<proteinExistence type="predicted"/>
<name>A0A7S2H064_9EUKA</name>
<accession>A0A7S2H064</accession>